<feature type="domain" description="ABC transporter" evidence="4">
    <location>
        <begin position="3"/>
        <end position="194"/>
    </location>
</feature>
<dbReference type="SUPFAM" id="SSF52540">
    <property type="entry name" value="P-loop containing nucleoside triphosphate hydrolases"/>
    <property type="match status" value="1"/>
</dbReference>
<evidence type="ECO:0000313" key="5">
    <source>
        <dbReference type="EMBL" id="WAW14341.1"/>
    </source>
</evidence>
<dbReference type="InterPro" id="IPR050093">
    <property type="entry name" value="ABC_SmlMolc_Importer"/>
</dbReference>
<gene>
    <name evidence="5" type="ORF">O0R46_06955</name>
</gene>
<evidence type="ECO:0000256" key="1">
    <source>
        <dbReference type="ARBA" id="ARBA00022448"/>
    </source>
</evidence>
<keyword evidence="6" id="KW-1185">Reference proteome</keyword>
<dbReference type="InterPro" id="IPR017871">
    <property type="entry name" value="ABC_transporter-like_CS"/>
</dbReference>
<organism evidence="5 6">
    <name type="scientific">Peptostreptococcus equinus</name>
    <dbReference type="NCBI Taxonomy" id="3003601"/>
    <lineage>
        <taxon>Bacteria</taxon>
        <taxon>Bacillati</taxon>
        <taxon>Bacillota</taxon>
        <taxon>Clostridia</taxon>
        <taxon>Peptostreptococcales</taxon>
        <taxon>Peptostreptococcaceae</taxon>
        <taxon>Peptostreptococcus</taxon>
    </lineage>
</organism>
<sequence>MNIKFNSVSKYYGDKLILDNLKLNIENKSIFFIQGKSGIGKTTIFRLILGLEQADKGEILGIGNRKIGSVFQDDLLIDNISVLANLRLVNKDINRDSIVNYLKDIDVNVDLFTKISQLSGGMKRRISILRSILYDCDTIIMDEPFKGLDRETKEKIMSFVLRNTIDKTLIVISHDNREVDYFKDNSNKKIQVLNLG</sequence>
<dbReference type="InterPro" id="IPR027417">
    <property type="entry name" value="P-loop_NTPase"/>
</dbReference>
<dbReference type="Gene3D" id="3.40.50.300">
    <property type="entry name" value="P-loop containing nucleotide triphosphate hydrolases"/>
    <property type="match status" value="1"/>
</dbReference>
<dbReference type="RefSeq" id="WP_269311010.1">
    <property type="nucleotide sequence ID" value="NZ_CP114052.1"/>
</dbReference>
<dbReference type="SMART" id="SM00382">
    <property type="entry name" value="AAA"/>
    <property type="match status" value="1"/>
</dbReference>
<dbReference type="GO" id="GO:0005524">
    <property type="term" value="F:ATP binding"/>
    <property type="evidence" value="ECO:0007669"/>
    <property type="project" value="UniProtKB-KW"/>
</dbReference>
<keyword evidence="2" id="KW-0547">Nucleotide-binding</keyword>
<protein>
    <submittedName>
        <fullName evidence="5">ATP-binding cassette domain-containing protein</fullName>
    </submittedName>
</protein>
<dbReference type="EMBL" id="CP114052">
    <property type="protein sequence ID" value="WAW14341.1"/>
    <property type="molecule type" value="Genomic_DNA"/>
</dbReference>
<dbReference type="PROSITE" id="PS50893">
    <property type="entry name" value="ABC_TRANSPORTER_2"/>
    <property type="match status" value="1"/>
</dbReference>
<evidence type="ECO:0000256" key="2">
    <source>
        <dbReference type="ARBA" id="ARBA00022741"/>
    </source>
</evidence>
<keyword evidence="1" id="KW-0813">Transport</keyword>
<dbReference type="Proteomes" id="UP001164187">
    <property type="component" value="Chromosome"/>
</dbReference>
<name>A0ABY7JPD0_9FIRM</name>
<dbReference type="InterPro" id="IPR003593">
    <property type="entry name" value="AAA+_ATPase"/>
</dbReference>
<reference evidence="5" key="1">
    <citation type="submission" date="2022-12" db="EMBL/GenBank/DDBJ databases">
        <title>Peptostreptococcus.</title>
        <authorList>
            <person name="Lee S.H."/>
        </authorList>
    </citation>
    <scope>NUCLEOTIDE SEQUENCE</scope>
    <source>
        <strain evidence="5">CBA3647</strain>
    </source>
</reference>
<evidence type="ECO:0000313" key="6">
    <source>
        <dbReference type="Proteomes" id="UP001164187"/>
    </source>
</evidence>
<keyword evidence="3 5" id="KW-0067">ATP-binding</keyword>
<dbReference type="PANTHER" id="PTHR42781:SF4">
    <property type="entry name" value="SPERMIDINE_PUTRESCINE IMPORT ATP-BINDING PROTEIN POTA"/>
    <property type="match status" value="1"/>
</dbReference>
<dbReference type="InterPro" id="IPR003439">
    <property type="entry name" value="ABC_transporter-like_ATP-bd"/>
</dbReference>
<dbReference type="PROSITE" id="PS00211">
    <property type="entry name" value="ABC_TRANSPORTER_1"/>
    <property type="match status" value="1"/>
</dbReference>
<evidence type="ECO:0000259" key="4">
    <source>
        <dbReference type="PROSITE" id="PS50893"/>
    </source>
</evidence>
<dbReference type="PANTHER" id="PTHR42781">
    <property type="entry name" value="SPERMIDINE/PUTRESCINE IMPORT ATP-BINDING PROTEIN POTA"/>
    <property type="match status" value="1"/>
</dbReference>
<dbReference type="Pfam" id="PF00005">
    <property type="entry name" value="ABC_tran"/>
    <property type="match status" value="1"/>
</dbReference>
<proteinExistence type="predicted"/>
<evidence type="ECO:0000256" key="3">
    <source>
        <dbReference type="ARBA" id="ARBA00022840"/>
    </source>
</evidence>
<accession>A0ABY7JPD0</accession>